<dbReference type="RefSeq" id="WP_345255417.1">
    <property type="nucleotide sequence ID" value="NZ_BAABGY010000007.1"/>
</dbReference>
<dbReference type="PIRSF" id="PIRSF016487">
    <property type="entry name" value="CYTH_UCP016487"/>
    <property type="match status" value="1"/>
</dbReference>
<dbReference type="Gene3D" id="2.40.320.10">
    <property type="entry name" value="Hypothetical Protein Pfu-838710-001"/>
    <property type="match status" value="1"/>
</dbReference>
<sequence length="160" mass="18825">MPLEIERKFLVKKDEWAAWPKEAPHYLQQGYLTKDLIKTVRVRVSDETGYLTIKGKVQGISRDEFEFEIPRPEALELLHKFCDTVVSKNRFIIPYEGKLWEVDEFLEKNDGLIVAEIELSAEDETFALPPFIDREVTGEKKYYNGQLSRVPYSEWPVEER</sequence>
<evidence type="ECO:0000259" key="1">
    <source>
        <dbReference type="PROSITE" id="PS51707"/>
    </source>
</evidence>
<proteinExistence type="predicted"/>
<gene>
    <name evidence="2" type="ORF">GCM10023184_19500</name>
</gene>
<comment type="caution">
    <text evidence="2">The sequence shown here is derived from an EMBL/GenBank/DDBJ whole genome shotgun (WGS) entry which is preliminary data.</text>
</comment>
<dbReference type="EMBL" id="BAABGY010000007">
    <property type="protein sequence ID" value="GAA4329169.1"/>
    <property type="molecule type" value="Genomic_DNA"/>
</dbReference>
<reference evidence="3" key="1">
    <citation type="journal article" date="2019" name="Int. J. Syst. Evol. Microbiol.">
        <title>The Global Catalogue of Microorganisms (GCM) 10K type strain sequencing project: providing services to taxonomists for standard genome sequencing and annotation.</title>
        <authorList>
            <consortium name="The Broad Institute Genomics Platform"/>
            <consortium name="The Broad Institute Genome Sequencing Center for Infectious Disease"/>
            <person name="Wu L."/>
            <person name="Ma J."/>
        </authorList>
    </citation>
    <scope>NUCLEOTIDE SEQUENCE [LARGE SCALE GENOMIC DNA]</scope>
    <source>
        <strain evidence="3">JCM 17919</strain>
    </source>
</reference>
<dbReference type="Proteomes" id="UP001501725">
    <property type="component" value="Unassembled WGS sequence"/>
</dbReference>
<evidence type="ECO:0000313" key="3">
    <source>
        <dbReference type="Proteomes" id="UP001501725"/>
    </source>
</evidence>
<dbReference type="InterPro" id="IPR023577">
    <property type="entry name" value="CYTH_domain"/>
</dbReference>
<dbReference type="InterPro" id="IPR012042">
    <property type="entry name" value="NeuTTM/CthTTM-like"/>
</dbReference>
<evidence type="ECO:0000313" key="2">
    <source>
        <dbReference type="EMBL" id="GAA4329169.1"/>
    </source>
</evidence>
<dbReference type="SMART" id="SM01118">
    <property type="entry name" value="CYTH"/>
    <property type="match status" value="1"/>
</dbReference>
<protein>
    <submittedName>
        <fullName evidence="2">CYTH domain-containing protein</fullName>
    </submittedName>
</protein>
<dbReference type="CDD" id="cd07891">
    <property type="entry name" value="CYTH-like_CthTTM-like_1"/>
    <property type="match status" value="1"/>
</dbReference>
<dbReference type="PANTHER" id="PTHR40114:SF1">
    <property type="entry name" value="SLR0698 PROTEIN"/>
    <property type="match status" value="1"/>
</dbReference>
<name>A0ABP8GS84_9BACT</name>
<dbReference type="InterPro" id="IPR033469">
    <property type="entry name" value="CYTH-like_dom_sf"/>
</dbReference>
<dbReference type="Pfam" id="PF01928">
    <property type="entry name" value="CYTH"/>
    <property type="match status" value="1"/>
</dbReference>
<keyword evidence="3" id="KW-1185">Reference proteome</keyword>
<organism evidence="2 3">
    <name type="scientific">Flaviaesturariibacter amylovorans</name>
    <dbReference type="NCBI Taxonomy" id="1084520"/>
    <lineage>
        <taxon>Bacteria</taxon>
        <taxon>Pseudomonadati</taxon>
        <taxon>Bacteroidota</taxon>
        <taxon>Chitinophagia</taxon>
        <taxon>Chitinophagales</taxon>
        <taxon>Chitinophagaceae</taxon>
        <taxon>Flaviaestuariibacter</taxon>
    </lineage>
</organism>
<dbReference type="PANTHER" id="PTHR40114">
    <property type="entry name" value="SLR0698 PROTEIN"/>
    <property type="match status" value="1"/>
</dbReference>
<dbReference type="SUPFAM" id="SSF55154">
    <property type="entry name" value="CYTH-like phosphatases"/>
    <property type="match status" value="1"/>
</dbReference>
<feature type="domain" description="CYTH" evidence="1">
    <location>
        <begin position="2"/>
        <end position="149"/>
    </location>
</feature>
<accession>A0ABP8GS84</accession>
<dbReference type="PROSITE" id="PS51707">
    <property type="entry name" value="CYTH"/>
    <property type="match status" value="1"/>
</dbReference>